<organism evidence="2 3">
    <name type="scientific">Loktanella gaetbuli</name>
    <dbReference type="NCBI Taxonomy" id="2881335"/>
    <lineage>
        <taxon>Bacteria</taxon>
        <taxon>Pseudomonadati</taxon>
        <taxon>Pseudomonadota</taxon>
        <taxon>Alphaproteobacteria</taxon>
        <taxon>Rhodobacterales</taxon>
        <taxon>Roseobacteraceae</taxon>
        <taxon>Loktanella</taxon>
    </lineage>
</organism>
<sequence>MVITRLMQKGVTPWLYAAAFAVSVAVAPSAAQAQDVEQSFAVALVRDALTAVAQANVTGNYTVLRDYGSAQFRSENDATDLAMAFARLRSERLNLLQALVVDPVLQRATSALNNSAMRLTGYIPVDDRAISFDMEFVNEGGTWRIFALRVGEYTAPAAQD</sequence>
<reference evidence="2" key="1">
    <citation type="submission" date="2021-10" db="EMBL/GenBank/DDBJ databases">
        <title>Loktanella gaetbuli sp. nov., isolated from a tidal flat.</title>
        <authorList>
            <person name="Park S."/>
            <person name="Yoon J.-H."/>
        </authorList>
    </citation>
    <scope>NUCLEOTIDE SEQUENCE</scope>
    <source>
        <strain evidence="2">TSTF-M6</strain>
    </source>
</reference>
<dbReference type="EMBL" id="JAJATZ010000003">
    <property type="protein sequence ID" value="MCB5199151.1"/>
    <property type="molecule type" value="Genomic_DNA"/>
</dbReference>
<evidence type="ECO:0000313" key="2">
    <source>
        <dbReference type="EMBL" id="MCB5199151.1"/>
    </source>
</evidence>
<feature type="signal peptide" evidence="1">
    <location>
        <begin position="1"/>
        <end position="33"/>
    </location>
</feature>
<protein>
    <recommendedName>
        <fullName evidence="4">Nuclear transport factor 2 family protein</fullName>
    </recommendedName>
</protein>
<evidence type="ECO:0008006" key="4">
    <source>
        <dbReference type="Google" id="ProtNLM"/>
    </source>
</evidence>
<name>A0ABS8BTX7_9RHOB</name>
<dbReference type="RefSeq" id="WP_226747962.1">
    <property type="nucleotide sequence ID" value="NZ_JAJATZ010000003.1"/>
</dbReference>
<dbReference type="Proteomes" id="UP001138961">
    <property type="component" value="Unassembled WGS sequence"/>
</dbReference>
<evidence type="ECO:0000313" key="3">
    <source>
        <dbReference type="Proteomes" id="UP001138961"/>
    </source>
</evidence>
<accession>A0ABS8BTX7</accession>
<evidence type="ECO:0000256" key="1">
    <source>
        <dbReference type="SAM" id="SignalP"/>
    </source>
</evidence>
<keyword evidence="3" id="KW-1185">Reference proteome</keyword>
<comment type="caution">
    <text evidence="2">The sequence shown here is derived from an EMBL/GenBank/DDBJ whole genome shotgun (WGS) entry which is preliminary data.</text>
</comment>
<feature type="chain" id="PRO_5045522516" description="Nuclear transport factor 2 family protein" evidence="1">
    <location>
        <begin position="34"/>
        <end position="160"/>
    </location>
</feature>
<gene>
    <name evidence="2" type="ORF">LGQ03_07845</name>
</gene>
<proteinExistence type="predicted"/>
<keyword evidence="1" id="KW-0732">Signal</keyword>